<keyword evidence="10" id="KW-1185">Reference proteome</keyword>
<dbReference type="Proteomes" id="UP000247099">
    <property type="component" value="Unassembled WGS sequence"/>
</dbReference>
<dbReference type="InterPro" id="IPR008979">
    <property type="entry name" value="Galactose-bd-like_sf"/>
</dbReference>
<gene>
    <name evidence="9" type="ORF">DDZ13_13330</name>
</gene>
<accession>A0A317ZDN6</accession>
<feature type="chain" id="PRO_5016263547" description="alpha-L-fucosidase" evidence="7">
    <location>
        <begin position="19"/>
        <end position="604"/>
    </location>
</feature>
<evidence type="ECO:0000259" key="8">
    <source>
        <dbReference type="Pfam" id="PF01120"/>
    </source>
</evidence>
<dbReference type="InterPro" id="IPR000933">
    <property type="entry name" value="Glyco_hydro_29"/>
</dbReference>
<evidence type="ECO:0000256" key="2">
    <source>
        <dbReference type="ARBA" id="ARBA00007951"/>
    </source>
</evidence>
<dbReference type="PANTHER" id="PTHR10030">
    <property type="entry name" value="ALPHA-L-FUCOSIDASE"/>
    <property type="match status" value="1"/>
</dbReference>
<evidence type="ECO:0000256" key="4">
    <source>
        <dbReference type="ARBA" id="ARBA00022729"/>
    </source>
</evidence>
<name>A0A317ZDN6_9BACT</name>
<protein>
    <recommendedName>
        <fullName evidence="3">alpha-L-fucosidase</fullName>
        <ecNumber evidence="3">3.2.1.51</ecNumber>
    </recommendedName>
</protein>
<dbReference type="RefSeq" id="WP_110131956.1">
    <property type="nucleotide sequence ID" value="NZ_QHJQ01000011.1"/>
</dbReference>
<proteinExistence type="inferred from homology"/>
<organism evidence="9 10">
    <name type="scientific">Coraliomargarita sinensis</name>
    <dbReference type="NCBI Taxonomy" id="2174842"/>
    <lineage>
        <taxon>Bacteria</taxon>
        <taxon>Pseudomonadati</taxon>
        <taxon>Verrucomicrobiota</taxon>
        <taxon>Opitutia</taxon>
        <taxon>Puniceicoccales</taxon>
        <taxon>Coraliomargaritaceae</taxon>
        <taxon>Coraliomargarita</taxon>
    </lineage>
</organism>
<reference evidence="9 10" key="1">
    <citation type="submission" date="2018-05" db="EMBL/GenBank/DDBJ databases">
        <title>Coraliomargarita sinensis sp. nov., isolated from a marine solar saltern.</title>
        <authorList>
            <person name="Zhou L.Y."/>
        </authorList>
    </citation>
    <scope>NUCLEOTIDE SEQUENCE [LARGE SCALE GENOMIC DNA]</scope>
    <source>
        <strain evidence="9 10">WN38</strain>
    </source>
</reference>
<dbReference type="Pfam" id="PF01120">
    <property type="entry name" value="Alpha_L_fucos"/>
    <property type="match status" value="1"/>
</dbReference>
<dbReference type="InParanoid" id="A0A317ZDN6"/>
<evidence type="ECO:0000313" key="10">
    <source>
        <dbReference type="Proteomes" id="UP000247099"/>
    </source>
</evidence>
<dbReference type="GO" id="GO:0006004">
    <property type="term" value="P:fucose metabolic process"/>
    <property type="evidence" value="ECO:0007669"/>
    <property type="project" value="InterPro"/>
</dbReference>
<dbReference type="GO" id="GO:0016139">
    <property type="term" value="P:glycoside catabolic process"/>
    <property type="evidence" value="ECO:0007669"/>
    <property type="project" value="TreeGrafter"/>
</dbReference>
<dbReference type="Gene3D" id="2.60.120.260">
    <property type="entry name" value="Galactose-binding domain-like"/>
    <property type="match status" value="1"/>
</dbReference>
<keyword evidence="6" id="KW-0326">Glycosidase</keyword>
<evidence type="ECO:0000256" key="5">
    <source>
        <dbReference type="ARBA" id="ARBA00022801"/>
    </source>
</evidence>
<dbReference type="GO" id="GO:0004560">
    <property type="term" value="F:alpha-L-fucosidase activity"/>
    <property type="evidence" value="ECO:0007669"/>
    <property type="project" value="InterPro"/>
</dbReference>
<dbReference type="SMART" id="SM00812">
    <property type="entry name" value="Alpha_L_fucos"/>
    <property type="match status" value="1"/>
</dbReference>
<comment type="similarity">
    <text evidence="2">Belongs to the glycosyl hydrolase 29 family.</text>
</comment>
<evidence type="ECO:0000313" key="9">
    <source>
        <dbReference type="EMBL" id="PXA03200.1"/>
    </source>
</evidence>
<dbReference type="InterPro" id="IPR017853">
    <property type="entry name" value="GH"/>
</dbReference>
<dbReference type="EMBL" id="QHJQ01000011">
    <property type="protein sequence ID" value="PXA03200.1"/>
    <property type="molecule type" value="Genomic_DNA"/>
</dbReference>
<keyword evidence="5" id="KW-0378">Hydrolase</keyword>
<dbReference type="SUPFAM" id="SSF49785">
    <property type="entry name" value="Galactose-binding domain-like"/>
    <property type="match status" value="1"/>
</dbReference>
<evidence type="ECO:0000256" key="1">
    <source>
        <dbReference type="ARBA" id="ARBA00004071"/>
    </source>
</evidence>
<dbReference type="PANTHER" id="PTHR10030:SF37">
    <property type="entry name" value="ALPHA-L-FUCOSIDASE-RELATED"/>
    <property type="match status" value="1"/>
</dbReference>
<feature type="signal peptide" evidence="7">
    <location>
        <begin position="1"/>
        <end position="18"/>
    </location>
</feature>
<comment type="function">
    <text evidence="1">Alpha-L-fucosidase is responsible for hydrolyzing the alpha-1,6-linked fucose joined to the reducing-end N-acetylglucosamine of the carbohydrate moieties of glycoproteins.</text>
</comment>
<comment type="caution">
    <text evidence="9">The sequence shown here is derived from an EMBL/GenBank/DDBJ whole genome shotgun (WGS) entry which is preliminary data.</text>
</comment>
<dbReference type="GO" id="GO:0005764">
    <property type="term" value="C:lysosome"/>
    <property type="evidence" value="ECO:0007669"/>
    <property type="project" value="TreeGrafter"/>
</dbReference>
<sequence length="604" mass="69159">MKVLVCLFTFFASLGLYGQWSVISDDPKNDPRGKSVLYQIFTQEEWDSSNFADESDLQWFRDAKYGMFIHFGLSAYKEKDLSWGICQTRVLPDQGEGPYPKEEWTRWKDEMALPEFDAEAIVQCAIDAGMRYIVVIAKHHDGFHMWDTAYSDFKITNTPFGRDYLKEIADACHEAGLKFGIYYSQRDWYHPDYMPVDPAKSERVPGRSLSWRPKAGESNTLGERHRKYIEYQFNACRELATKYGKLDVFWFDALYWGGMFSADMWESERLTRMIRELQPGIIINNRASLPGDFDTPEQKIGAFQKHRPWESCITLCKTWAYSDTRIRPPEEIIRLLVNSFCGDGNLLLSWGALWSGAFHHDQIEVLRESGKWVKRNEEAIFGTRGGPWKPATWGGSAHRGNKVYLHLTKPLPYDELVLNGLRESVVSAQIHKGRALDFSQSNKKLKIRVPEAVIDPYATVIELTLDGEVDYVIEEAVSVSMFNKPAYGGQIHESGNVRLNKQNNKHIIDLGKSYSVTGLQLNLRRVPDSGPPAFEVHTSTDGSNWETADYQPGRQLSQDIPILRYEAGAFIPGKPVRYLKIERLHKHPGNLPIQSSRVFGFAEE</sequence>
<dbReference type="EC" id="3.2.1.51" evidence="3"/>
<keyword evidence="4 7" id="KW-0732">Signal</keyword>
<dbReference type="Gene3D" id="3.20.20.80">
    <property type="entry name" value="Glycosidases"/>
    <property type="match status" value="1"/>
</dbReference>
<dbReference type="InterPro" id="IPR057739">
    <property type="entry name" value="Glyco_hydro_29_N"/>
</dbReference>
<evidence type="ECO:0000256" key="3">
    <source>
        <dbReference type="ARBA" id="ARBA00012662"/>
    </source>
</evidence>
<dbReference type="AlphaFoldDB" id="A0A317ZDN6"/>
<evidence type="ECO:0000256" key="6">
    <source>
        <dbReference type="ARBA" id="ARBA00023295"/>
    </source>
</evidence>
<evidence type="ECO:0000256" key="7">
    <source>
        <dbReference type="SAM" id="SignalP"/>
    </source>
</evidence>
<dbReference type="OrthoDB" id="107551at2"/>
<dbReference type="PRINTS" id="PR00741">
    <property type="entry name" value="GLHYDRLASE29"/>
</dbReference>
<dbReference type="InterPro" id="IPR016286">
    <property type="entry name" value="FUC_metazoa-typ"/>
</dbReference>
<feature type="domain" description="Glycoside hydrolase family 29 N-terminal" evidence="8">
    <location>
        <begin position="45"/>
        <end position="378"/>
    </location>
</feature>
<dbReference type="SUPFAM" id="SSF51445">
    <property type="entry name" value="(Trans)glycosidases"/>
    <property type="match status" value="1"/>
</dbReference>